<dbReference type="GeneID" id="25979566"/>
<dbReference type="HOGENOM" id="CLU_660658_0_0_1"/>
<evidence type="ECO:0000259" key="2">
    <source>
        <dbReference type="Pfam" id="PF20233"/>
    </source>
</evidence>
<organism evidence="4">
    <name type="scientific">Grosmannia clavigera (strain kw1407 / UAMH 11150)</name>
    <name type="common">Blue stain fungus</name>
    <name type="synonym">Graphiocladiella clavigera</name>
    <dbReference type="NCBI Taxonomy" id="655863"/>
    <lineage>
        <taxon>Eukaryota</taxon>
        <taxon>Fungi</taxon>
        <taxon>Dikarya</taxon>
        <taxon>Ascomycota</taxon>
        <taxon>Pezizomycotina</taxon>
        <taxon>Sordariomycetes</taxon>
        <taxon>Sordariomycetidae</taxon>
        <taxon>Ophiostomatales</taxon>
        <taxon>Ophiostomataceae</taxon>
        <taxon>Leptographium</taxon>
    </lineage>
</organism>
<dbReference type="EMBL" id="GL629794">
    <property type="protein sequence ID" value="EFX01221.1"/>
    <property type="molecule type" value="Genomic_DNA"/>
</dbReference>
<gene>
    <name evidence="3" type="ORF">CMQ_6163</name>
</gene>
<dbReference type="InterPro" id="IPR046497">
    <property type="entry name" value="DUF6590"/>
</dbReference>
<evidence type="ECO:0000313" key="3">
    <source>
        <dbReference type="EMBL" id="EFX01221.1"/>
    </source>
</evidence>
<feature type="compositionally biased region" description="Basic and acidic residues" evidence="1">
    <location>
        <begin position="328"/>
        <end position="337"/>
    </location>
</feature>
<feature type="compositionally biased region" description="Polar residues" evidence="1">
    <location>
        <begin position="116"/>
        <end position="127"/>
    </location>
</feature>
<dbReference type="Proteomes" id="UP000007796">
    <property type="component" value="Unassembled WGS sequence"/>
</dbReference>
<dbReference type="eggNOG" id="ENOG502T1JE">
    <property type="taxonomic scope" value="Eukaryota"/>
</dbReference>
<dbReference type="Pfam" id="PF20233">
    <property type="entry name" value="DUF6590"/>
    <property type="match status" value="1"/>
</dbReference>
<accession>F0XMJ3</accession>
<evidence type="ECO:0000313" key="4">
    <source>
        <dbReference type="Proteomes" id="UP000007796"/>
    </source>
</evidence>
<feature type="compositionally biased region" description="Low complexity" evidence="1">
    <location>
        <begin position="68"/>
        <end position="77"/>
    </location>
</feature>
<dbReference type="OrthoDB" id="3438983at2759"/>
<proteinExistence type="predicted"/>
<feature type="region of interest" description="Disordered" evidence="1">
    <location>
        <begin position="328"/>
        <end position="353"/>
    </location>
</feature>
<feature type="compositionally biased region" description="Polar residues" evidence="1">
    <location>
        <begin position="1"/>
        <end position="12"/>
    </location>
</feature>
<feature type="compositionally biased region" description="Polar residues" evidence="1">
    <location>
        <begin position="341"/>
        <end position="350"/>
    </location>
</feature>
<reference evidence="3 4" key="1">
    <citation type="journal article" date="2011" name="Proc. Natl. Acad. Sci. U.S.A.">
        <title>Genome and transcriptome analyses of the mountain pine beetle-fungal symbiont Grosmannia clavigera, a lodgepole pine pathogen.</title>
        <authorList>
            <person name="DiGuistini S."/>
            <person name="Wang Y."/>
            <person name="Liao N.Y."/>
            <person name="Taylor G."/>
            <person name="Tanguay P."/>
            <person name="Feau N."/>
            <person name="Henrissat B."/>
            <person name="Chan S.K."/>
            <person name="Hesse-Orce U."/>
            <person name="Alamouti S.M."/>
            <person name="Tsui C.K.M."/>
            <person name="Docking R.T."/>
            <person name="Levasseur A."/>
            <person name="Haridas S."/>
            <person name="Robertson G."/>
            <person name="Birol I."/>
            <person name="Holt R.A."/>
            <person name="Marra M.A."/>
            <person name="Hamelin R.C."/>
            <person name="Hirst M."/>
            <person name="Jones S.J.M."/>
            <person name="Bohlmann J."/>
            <person name="Breuil C."/>
        </authorList>
    </citation>
    <scope>NUCLEOTIDE SEQUENCE [LARGE SCALE GENOMIC DNA]</scope>
    <source>
        <strain evidence="4">kw1407 / UAMH 11150</strain>
    </source>
</reference>
<dbReference type="InParanoid" id="F0XMJ3"/>
<dbReference type="RefSeq" id="XP_014170703.1">
    <property type="nucleotide sequence ID" value="XM_014315228.1"/>
</dbReference>
<keyword evidence="4" id="KW-1185">Reference proteome</keyword>
<protein>
    <recommendedName>
        <fullName evidence="2">DUF6590 domain-containing protein</fullName>
    </recommendedName>
</protein>
<name>F0XMJ3_GROCL</name>
<feature type="domain" description="DUF6590" evidence="2">
    <location>
        <begin position="243"/>
        <end position="332"/>
    </location>
</feature>
<feature type="region of interest" description="Disordered" evidence="1">
    <location>
        <begin position="1"/>
        <end position="26"/>
    </location>
</feature>
<evidence type="ECO:0000256" key="1">
    <source>
        <dbReference type="SAM" id="MobiDB-lite"/>
    </source>
</evidence>
<dbReference type="AlphaFoldDB" id="F0XMJ3"/>
<feature type="region of interest" description="Disordered" evidence="1">
    <location>
        <begin position="142"/>
        <end position="161"/>
    </location>
</feature>
<feature type="region of interest" description="Disordered" evidence="1">
    <location>
        <begin position="64"/>
        <end position="127"/>
    </location>
</feature>
<sequence length="416" mass="46712">MSHHSYSALSHSGSHRHYTSSHDHSQYQSPRYIHTYDNSGNCAATTFPENVASTPWAAWHQIGDARTGNHGRSNNSRNHSDGHHRPPALATPYDRYRICKSTSTPYSRNGHELTSGHHSQNSYLPSQRVHTAAVAVAYQCHSSSSSSSSDEDHYDDWEKEDDRELLNQSPVFSQPHHSHDNSDGECISDFHYPVPSPFPGSPSWSVSTARNFKQGNLEQTWYEGRAMVQTRTSDRIHDRLHLHPGVIFSTAHHTANYESNFLRPDATIAYDDPHRTSTAFGVVFSKYRKFVVLRSFGLGVLCLPIYSHNGTGLAHKLNGEEYMAIRDSRDSRDRESVDSGAESTSESQFDPESGRECVVAHMNQLHDGSPRSVLSAESAIFLAEPVLFRFNTHLTIEGCLPVDDVSRLQALFRSFF</sequence>